<evidence type="ECO:0000313" key="1">
    <source>
        <dbReference type="EMBL" id="MFC6182491.1"/>
    </source>
</evidence>
<proteinExistence type="predicted"/>
<comment type="caution">
    <text evidence="1">The sequence shown here is derived from an EMBL/GenBank/DDBJ whole genome shotgun (WGS) entry which is preliminary data.</text>
</comment>
<dbReference type="EMBL" id="JBHSSC010000045">
    <property type="protein sequence ID" value="MFC6182491.1"/>
    <property type="molecule type" value="Genomic_DNA"/>
</dbReference>
<reference evidence="2" key="1">
    <citation type="journal article" date="2019" name="Int. J. Syst. Evol. Microbiol.">
        <title>The Global Catalogue of Microorganisms (GCM) 10K type strain sequencing project: providing services to taxonomists for standard genome sequencing and annotation.</title>
        <authorList>
            <consortium name="The Broad Institute Genomics Platform"/>
            <consortium name="The Broad Institute Genome Sequencing Center for Infectious Disease"/>
            <person name="Wu L."/>
            <person name="Ma J."/>
        </authorList>
    </citation>
    <scope>NUCLEOTIDE SEQUENCE [LARGE SCALE GENOMIC DNA]</scope>
    <source>
        <strain evidence="2">CCM 8933</strain>
    </source>
</reference>
<gene>
    <name evidence="1" type="ORF">ACFP5Y_14730</name>
</gene>
<accession>A0ABW1S524</accession>
<protein>
    <submittedName>
        <fullName evidence="1">Uncharacterized protein</fullName>
    </submittedName>
</protein>
<evidence type="ECO:0000313" key="2">
    <source>
        <dbReference type="Proteomes" id="UP001596282"/>
    </source>
</evidence>
<keyword evidence="2" id="KW-1185">Reference proteome</keyword>
<dbReference type="RefSeq" id="WP_137627270.1">
    <property type="nucleotide sequence ID" value="NZ_BJDJ01000001.1"/>
</dbReference>
<sequence>MIKTAPVHHQTYCYLIELTGNAQTDLLMTLSAAEQNLGDWERVYSAKLPTWRLWTNANADVVRFTVTHLIARHALPQNDYWLIQYRGHDHRHPKMLHPQFHTR</sequence>
<name>A0ABW1S524_9LACO</name>
<organism evidence="1 2">
    <name type="scientific">Lactiplantibacillus daowaiensis</name>
    <dbReference type="NCBI Taxonomy" id="2559918"/>
    <lineage>
        <taxon>Bacteria</taxon>
        <taxon>Bacillati</taxon>
        <taxon>Bacillota</taxon>
        <taxon>Bacilli</taxon>
        <taxon>Lactobacillales</taxon>
        <taxon>Lactobacillaceae</taxon>
        <taxon>Lactiplantibacillus</taxon>
    </lineage>
</organism>
<dbReference type="Proteomes" id="UP001596282">
    <property type="component" value="Unassembled WGS sequence"/>
</dbReference>